<protein>
    <submittedName>
        <fullName evidence="9">Cation channel sperm-associated protein 1</fullName>
    </submittedName>
</protein>
<feature type="transmembrane region" description="Helical" evidence="6">
    <location>
        <begin position="68"/>
        <end position="93"/>
    </location>
</feature>
<keyword evidence="2 6" id="KW-0812">Transmembrane</keyword>
<dbReference type="STRING" id="38654.A0A3Q0HFH0"/>
<organism evidence="8 9">
    <name type="scientific">Alligator sinensis</name>
    <name type="common">Chinese alligator</name>
    <dbReference type="NCBI Taxonomy" id="38654"/>
    <lineage>
        <taxon>Eukaryota</taxon>
        <taxon>Metazoa</taxon>
        <taxon>Chordata</taxon>
        <taxon>Craniata</taxon>
        <taxon>Vertebrata</taxon>
        <taxon>Euteleostomi</taxon>
        <taxon>Archelosauria</taxon>
        <taxon>Archosauria</taxon>
        <taxon>Crocodylia</taxon>
        <taxon>Alligatoridae</taxon>
        <taxon>Alligatorinae</taxon>
        <taxon>Alligator</taxon>
    </lineage>
</organism>
<name>A0A3Q0HFH0_ALLSI</name>
<dbReference type="Proteomes" id="UP000189705">
    <property type="component" value="Unplaced"/>
</dbReference>
<evidence type="ECO:0000313" key="9">
    <source>
        <dbReference type="RefSeq" id="XP_025070721.1"/>
    </source>
</evidence>
<keyword evidence="4 6" id="KW-0472">Membrane</keyword>
<dbReference type="InterPro" id="IPR027359">
    <property type="entry name" value="Volt_channel_dom_sf"/>
</dbReference>
<feature type="domain" description="Ion transport" evidence="7">
    <location>
        <begin position="127"/>
        <end position="273"/>
    </location>
</feature>
<sequence>TPLRAGGSPGVQLLAPLPGLTLPPAAGRAPALARPCQRLSVLLRGAGRRLAQLLQGLRQHSRHITRSVLFRLGVVVVVCVHTLMLVAQTFAAIQIRGGTGNSGGRAPLPPRSRRARGRPGPRPAPPTEWFFSVLDAVFLCVYVVEALVKLAAFGLDYFRDPWNDIGEAAMSLLRLLRIFKGVRAFRLVHLMLSLRLACLVALTFPPVIFSVLLRDLFARSDPGRFGHLLDTVFTLFQLLTLDDWSFIYRDSAQQGASYIIIFLMAYILIEYFTFLK</sequence>
<evidence type="ECO:0000313" key="8">
    <source>
        <dbReference type="Proteomes" id="UP000189705"/>
    </source>
</evidence>
<dbReference type="InterPro" id="IPR005821">
    <property type="entry name" value="Ion_trans_dom"/>
</dbReference>
<evidence type="ECO:0000256" key="4">
    <source>
        <dbReference type="ARBA" id="ARBA00023136"/>
    </source>
</evidence>
<dbReference type="GO" id="GO:0005245">
    <property type="term" value="F:voltage-gated calcium channel activity"/>
    <property type="evidence" value="ECO:0007669"/>
    <property type="project" value="TreeGrafter"/>
</dbReference>
<reference evidence="9" key="1">
    <citation type="submission" date="2025-08" db="UniProtKB">
        <authorList>
            <consortium name="RefSeq"/>
        </authorList>
    </citation>
    <scope>IDENTIFICATION</scope>
</reference>
<evidence type="ECO:0000256" key="3">
    <source>
        <dbReference type="ARBA" id="ARBA00022989"/>
    </source>
</evidence>
<dbReference type="GO" id="GO:0036128">
    <property type="term" value="C:CatSper complex"/>
    <property type="evidence" value="ECO:0007669"/>
    <property type="project" value="InterPro"/>
</dbReference>
<dbReference type="AlphaFoldDB" id="A0A3Q0HFH0"/>
<dbReference type="CTD" id="117144"/>
<proteinExistence type="predicted"/>
<dbReference type="GeneID" id="112551811"/>
<dbReference type="Gene3D" id="1.20.120.350">
    <property type="entry name" value="Voltage-gated potassium channels. Chain C"/>
    <property type="match status" value="1"/>
</dbReference>
<evidence type="ECO:0000256" key="2">
    <source>
        <dbReference type="ARBA" id="ARBA00022692"/>
    </source>
</evidence>
<dbReference type="InParanoid" id="A0A3Q0HFH0"/>
<dbReference type="GO" id="GO:0060296">
    <property type="term" value="P:regulation of cilium beat frequency involved in ciliary motility"/>
    <property type="evidence" value="ECO:0007669"/>
    <property type="project" value="TreeGrafter"/>
</dbReference>
<comment type="subcellular location">
    <subcellularLocation>
        <location evidence="1">Membrane</location>
        <topology evidence="1">Multi-pass membrane protein</topology>
    </subcellularLocation>
</comment>
<evidence type="ECO:0000256" key="6">
    <source>
        <dbReference type="SAM" id="Phobius"/>
    </source>
</evidence>
<dbReference type="Pfam" id="PF00520">
    <property type="entry name" value="Ion_trans"/>
    <property type="match status" value="1"/>
</dbReference>
<dbReference type="Gene3D" id="1.10.287.70">
    <property type="match status" value="1"/>
</dbReference>
<dbReference type="PANTHER" id="PTHR47193">
    <property type="entry name" value="CATION CHANNEL SPERM-ASSOCIATED PROTEIN 1"/>
    <property type="match status" value="1"/>
</dbReference>
<feature type="non-terminal residue" evidence="9">
    <location>
        <position position="1"/>
    </location>
</feature>
<evidence type="ECO:0000256" key="5">
    <source>
        <dbReference type="SAM" id="MobiDB-lite"/>
    </source>
</evidence>
<dbReference type="KEGG" id="asn:112551811"/>
<keyword evidence="8" id="KW-1185">Reference proteome</keyword>
<dbReference type="PANTHER" id="PTHR47193:SF1">
    <property type="entry name" value="CATION CHANNEL SPERM-ASSOCIATED PROTEIN 1"/>
    <property type="match status" value="1"/>
</dbReference>
<dbReference type="GO" id="GO:0030317">
    <property type="term" value="P:flagellated sperm motility"/>
    <property type="evidence" value="ECO:0007669"/>
    <property type="project" value="InterPro"/>
</dbReference>
<dbReference type="GO" id="GO:0007283">
    <property type="term" value="P:spermatogenesis"/>
    <property type="evidence" value="ECO:0007669"/>
    <property type="project" value="TreeGrafter"/>
</dbReference>
<feature type="transmembrane region" description="Helical" evidence="6">
    <location>
        <begin position="256"/>
        <end position="274"/>
    </location>
</feature>
<feature type="region of interest" description="Disordered" evidence="5">
    <location>
        <begin position="101"/>
        <end position="121"/>
    </location>
</feature>
<feature type="transmembrane region" description="Helical" evidence="6">
    <location>
        <begin position="129"/>
        <end position="148"/>
    </location>
</feature>
<feature type="transmembrane region" description="Helical" evidence="6">
    <location>
        <begin position="187"/>
        <end position="213"/>
    </location>
</feature>
<dbReference type="RefSeq" id="XP_025070721.1">
    <property type="nucleotide sequence ID" value="XM_025214936.1"/>
</dbReference>
<gene>
    <name evidence="9" type="primary">CATSPER1</name>
</gene>
<dbReference type="InterPro" id="IPR028746">
    <property type="entry name" value="CatSper1"/>
</dbReference>
<accession>A0A3Q0HFH0</accession>
<evidence type="ECO:0000259" key="7">
    <source>
        <dbReference type="Pfam" id="PF00520"/>
    </source>
</evidence>
<dbReference type="GO" id="GO:0005227">
    <property type="term" value="F:calcium-activated cation channel activity"/>
    <property type="evidence" value="ECO:0007669"/>
    <property type="project" value="InterPro"/>
</dbReference>
<keyword evidence="3 6" id="KW-1133">Transmembrane helix</keyword>
<evidence type="ECO:0000256" key="1">
    <source>
        <dbReference type="ARBA" id="ARBA00004141"/>
    </source>
</evidence>